<reference evidence="3 4" key="1">
    <citation type="submission" date="2022-04" db="EMBL/GenBank/DDBJ databases">
        <title>Human microbiome associated bacterial genomes.</title>
        <authorList>
            <person name="Sandstrom S."/>
            <person name="Salamzade R."/>
            <person name="Kalan L.R."/>
        </authorList>
    </citation>
    <scope>NUCLEOTIDE SEQUENCE [LARGE SCALE GENOMIC DNA]</scope>
    <source>
        <strain evidence="4">p3-SID767</strain>
    </source>
</reference>
<evidence type="ECO:0000313" key="3">
    <source>
        <dbReference type="EMBL" id="MCT1606706.1"/>
    </source>
</evidence>
<feature type="domain" description="Helicase ATP-binding" evidence="2">
    <location>
        <begin position="9"/>
        <end position="360"/>
    </location>
</feature>
<sequence length="1064" mass="116576">MTSFDSRPHTADLKDFQLHAVEHVIDRFYGSGEATGSGRFLIADETGLGKSVIARGVVARTVKELAARGRRSVTVLYICSNLDLARQNLRRLNITPNTATPASTRLSMLAASPELLESTADDAAPSPHNVQVNLVSFTPGTSFSRGSGSWRSGVAQERALLAVLLNQITAADEASRKACAQILQGPVSTLERFRALIRGCEESLGEAGPDHRITAAFTQRIADSGSLAEFTALHQQTLTADDLPQGPGDFDRRWDLIHALRADLAWAGAAALKPDLVILDEFQRFRHLLAAPGSTLDSPAAELARTLFDQPGAKLLMLSATPYSPYTGPGDGEEHHQDFLTVVDFLTRHDAQALGRVRHALGGFRAALRSSAPEEQQQTAADEVRTALLPVMSRSERPPLGEQQDLVDVIVPTLAPPSAEDFTDWVVMSRLAQQVGAAMSVQYWKSVPHFSTFMHDYQIGAKLRERLGVDTGTQSDDLQLRSLLTRTTRITREAVDSGEPLDPGSGYLRHLIAETVEAGWWQMLWLPPSMPYLQHGPIYRDLAAQSPTKQLIFSAWASVPAAVSALLSYEANRRVSMQLDAESGPASYGERLAVAMDGGRAASMPVMTLFWPHPGLAAAGDPRLHTQRIAAAGDPSPLTAEQLLEQVQDTLLQKPHKAVPEATEQPWEAYFARPGAIPEGADPWQVRAGEHLRDVTATEAFAAHTRLVLNREEDPAVWHPMLPRLAAFAPGNIAYRCLARIAPNLDPAVIWGAAWELSLGLRAMFNREDTARLLAAVCGHRAPREQILDYIADGDLEAVLDEYLFQLVTEHGEPASGEKLRDIAARAVEGMTLRAVRQVGHDYTAKDPQVPFTGIRFALRYGGGQQSDSDGQAHRQGEVRAGFNSPFAPFVLASTSVGQEGIDFHWWCHRVVHWNLPSNPVDFEQREGRVNRFGGHAVRRNVVSKHLASARAASYRPWHAAFSAASENHAAQARYGSFSPWWVYPGPARIQRVILALPHSTELSRYERLKNTLLHYRLTLGQPRQEDLLQLVHRVSGKRGALPTLDLSPPGHPAEVTDSRPVAQ</sequence>
<evidence type="ECO:0000259" key="2">
    <source>
        <dbReference type="SMART" id="SM00487"/>
    </source>
</evidence>
<dbReference type="Gene3D" id="3.40.50.300">
    <property type="entry name" value="P-loop containing nucleotide triphosphate hydrolases"/>
    <property type="match status" value="2"/>
</dbReference>
<keyword evidence="4" id="KW-1185">Reference proteome</keyword>
<organism evidence="3 4">
    <name type="scientific">Nesterenkonia massiliensis</name>
    <dbReference type="NCBI Taxonomy" id="1232429"/>
    <lineage>
        <taxon>Bacteria</taxon>
        <taxon>Bacillati</taxon>
        <taxon>Actinomycetota</taxon>
        <taxon>Actinomycetes</taxon>
        <taxon>Micrococcales</taxon>
        <taxon>Micrococcaceae</taxon>
        <taxon>Nesterenkonia</taxon>
    </lineage>
</organism>
<comment type="caution">
    <text evidence="3">The sequence shown here is derived from an EMBL/GenBank/DDBJ whole genome shotgun (WGS) entry which is preliminary data.</text>
</comment>
<name>A0ABT2HPU6_9MICC</name>
<protein>
    <recommendedName>
        <fullName evidence="2">Helicase ATP-binding domain-containing protein</fullName>
    </recommendedName>
</protein>
<dbReference type="Proteomes" id="UP001205046">
    <property type="component" value="Unassembled WGS sequence"/>
</dbReference>
<accession>A0ABT2HPU6</accession>
<dbReference type="RefSeq" id="WP_260072805.1">
    <property type="nucleotide sequence ID" value="NZ_JALXMO010000008.1"/>
</dbReference>
<dbReference type="InterPro" id="IPR027417">
    <property type="entry name" value="P-loop_NTPase"/>
</dbReference>
<gene>
    <name evidence="3" type="ORF">M3B43_05065</name>
</gene>
<dbReference type="SUPFAM" id="SSF52540">
    <property type="entry name" value="P-loop containing nucleoside triphosphate hydrolases"/>
    <property type="match status" value="2"/>
</dbReference>
<feature type="region of interest" description="Disordered" evidence="1">
    <location>
        <begin position="1040"/>
        <end position="1064"/>
    </location>
</feature>
<evidence type="ECO:0000313" key="4">
    <source>
        <dbReference type="Proteomes" id="UP001205046"/>
    </source>
</evidence>
<proteinExistence type="predicted"/>
<dbReference type="SMART" id="SM00487">
    <property type="entry name" value="DEXDc"/>
    <property type="match status" value="1"/>
</dbReference>
<dbReference type="EMBL" id="JALXMO010000008">
    <property type="protein sequence ID" value="MCT1606706.1"/>
    <property type="molecule type" value="Genomic_DNA"/>
</dbReference>
<dbReference type="InterPro" id="IPR014001">
    <property type="entry name" value="Helicase_ATP-bd"/>
</dbReference>
<evidence type="ECO:0000256" key="1">
    <source>
        <dbReference type="SAM" id="MobiDB-lite"/>
    </source>
</evidence>
<dbReference type="InterPro" id="IPR001650">
    <property type="entry name" value="Helicase_C-like"/>
</dbReference>
<dbReference type="Pfam" id="PF00271">
    <property type="entry name" value="Helicase_C"/>
    <property type="match status" value="1"/>
</dbReference>